<evidence type="ECO:0000259" key="9">
    <source>
        <dbReference type="Pfam" id="PF12719"/>
    </source>
</evidence>
<evidence type="ECO:0000256" key="8">
    <source>
        <dbReference type="SAM" id="MobiDB-lite"/>
    </source>
</evidence>
<evidence type="ECO:0000256" key="5">
    <source>
        <dbReference type="ARBA" id="ARBA00022776"/>
    </source>
</evidence>
<evidence type="ECO:0000256" key="4">
    <source>
        <dbReference type="ARBA" id="ARBA00022618"/>
    </source>
</evidence>
<evidence type="ECO:0000256" key="1">
    <source>
        <dbReference type="ARBA" id="ARBA00004286"/>
    </source>
</evidence>
<proteinExistence type="inferred from homology"/>
<protein>
    <submittedName>
        <fullName evidence="10">Unnamed protein product</fullName>
    </submittedName>
</protein>
<dbReference type="Pfam" id="PF12719">
    <property type="entry name" value="Cnd3"/>
    <property type="match status" value="1"/>
</dbReference>
<gene>
    <name evidence="10" type="ORF">Cboi02_000490100</name>
</gene>
<sequence>MTSIDDDLYKFLFSNLLTRVYDKEPPVRLKAVTCIASFQNDDGGEEISEAAQKLLVIVQNDPSPEVRRAAVLQLENNKLTRPYILERARDVNSTNRRIIYSKVLKTFKDFRTIPSNERIKLLTWGLRDREESVQKATTKLLCETWLQNVDNDVMELLERLKVMDSDISETAVKVFLENRKDITAKIAFNDDAWNNLTPEAAFLLRLYYEHCNRNNLMEELEKSFPEAAPLAEILQRYFELRKTNMKNIEEHMKRLEEDANVVPLIDLTDPKELDFVLEQLLKISVDYDFSDDFGRRNILNVLRTALSNDRLSDTLIEVLLQVIRKISISENDFSQMIVEIITDLKDNGLENQFKLNKKRDGKKSKREGKSGAEFEEEGDEDEEEEEEFDDTFVSAVSEVDNTSDLSAADRANKSLQKESEQLQQLSPDVMIECLTIARRMLQLLNEPIKENISVNSLIPTLIHPAVRRTETEIRELSLICLGLCCILDKELAINSMFLYGVCVSKGEDSLKITALQVICDLLSIHGTSILESDTPNSVDSLAIAKLYYRTLRDDTKKDVQAASGESLYKLFLSDILSEDELFESTLLAYFNPSINNNEKLKQCLSFCIPVYSFSHVSHQDRVSRVVCDTLVRLFQSWNDMQETLENNNSSINSSNNTITTPSNIIQQLIYWTDPYRVVRRSEEDAMRSSIQIEVGIHLLRVLEHFEYLPANKQFVKAILISLPKLTFTKHGDLEKLKQLYILLSGEKLLGGEFDKALKDAPSRNAYARFKEYVEECLAGAAELVKSDENENENETKEGIEKEEDVKDKITDVSAQPDVKVEEGEEVDAELELDEDVKDISNNGVTWI</sequence>
<keyword evidence="4" id="KW-0132">Cell division</keyword>
<feature type="compositionally biased region" description="Acidic residues" evidence="8">
    <location>
        <begin position="373"/>
        <end position="390"/>
    </location>
</feature>
<keyword evidence="5" id="KW-0498">Mitosis</keyword>
<comment type="subcellular location">
    <subcellularLocation>
        <location evidence="1">Chromosome</location>
    </subcellularLocation>
</comment>
<comment type="similarity">
    <text evidence="2">Belongs to the CND3 (condensin subunit 3) family.</text>
</comment>
<dbReference type="PANTHER" id="PTHR14418:SF5">
    <property type="entry name" value="CONDENSIN COMPLEX SUBUNIT 3"/>
    <property type="match status" value="1"/>
</dbReference>
<feature type="region of interest" description="Disordered" evidence="8">
    <location>
        <begin position="357"/>
        <end position="390"/>
    </location>
</feature>
<accession>A0A9W6WIP2</accession>
<dbReference type="InterPro" id="IPR016024">
    <property type="entry name" value="ARM-type_fold"/>
</dbReference>
<dbReference type="EMBL" id="BSXN01002144">
    <property type="protein sequence ID" value="GME75722.1"/>
    <property type="molecule type" value="Genomic_DNA"/>
</dbReference>
<evidence type="ECO:0000256" key="3">
    <source>
        <dbReference type="ARBA" id="ARBA00022454"/>
    </source>
</evidence>
<feature type="domain" description="Nuclear condensin complex subunit 3 C-terminal" evidence="9">
    <location>
        <begin position="433"/>
        <end position="726"/>
    </location>
</feature>
<dbReference type="InterPro" id="IPR025977">
    <property type="entry name" value="Cnd3_C"/>
</dbReference>
<organism evidence="10 11">
    <name type="scientific">Candida boidinii</name>
    <name type="common">Yeast</name>
    <dbReference type="NCBI Taxonomy" id="5477"/>
    <lineage>
        <taxon>Eukaryota</taxon>
        <taxon>Fungi</taxon>
        <taxon>Dikarya</taxon>
        <taxon>Ascomycota</taxon>
        <taxon>Saccharomycotina</taxon>
        <taxon>Pichiomycetes</taxon>
        <taxon>Pichiales</taxon>
        <taxon>Pichiaceae</taxon>
        <taxon>Ogataea</taxon>
        <taxon>Ogataea/Candida clade</taxon>
    </lineage>
</organism>
<dbReference type="GO" id="GO:0007076">
    <property type="term" value="P:mitotic chromosome condensation"/>
    <property type="evidence" value="ECO:0007669"/>
    <property type="project" value="InterPro"/>
</dbReference>
<comment type="caution">
    <text evidence="10">The sequence shown here is derived from an EMBL/GenBank/DDBJ whole genome shotgun (WGS) entry which is preliminary data.</text>
</comment>
<dbReference type="PANTHER" id="PTHR14418">
    <property type="entry name" value="CONDENSIN COMPLEX SUBUNIT 3-RELATED"/>
    <property type="match status" value="1"/>
</dbReference>
<keyword evidence="7" id="KW-0131">Cell cycle</keyword>
<feature type="compositionally biased region" description="Acidic residues" evidence="8">
    <location>
        <begin position="822"/>
        <end position="834"/>
    </location>
</feature>
<keyword evidence="3" id="KW-0158">Chromosome</keyword>
<evidence type="ECO:0000256" key="6">
    <source>
        <dbReference type="ARBA" id="ARBA00023067"/>
    </source>
</evidence>
<keyword evidence="11" id="KW-1185">Reference proteome</keyword>
<evidence type="ECO:0000256" key="7">
    <source>
        <dbReference type="ARBA" id="ARBA00023306"/>
    </source>
</evidence>
<dbReference type="Gene3D" id="1.25.10.10">
    <property type="entry name" value="Leucine-rich Repeat Variant"/>
    <property type="match status" value="1"/>
</dbReference>
<dbReference type="InterPro" id="IPR011989">
    <property type="entry name" value="ARM-like"/>
</dbReference>
<dbReference type="InterPro" id="IPR027165">
    <property type="entry name" value="CND3"/>
</dbReference>
<dbReference type="GO" id="GO:0000796">
    <property type="term" value="C:condensin complex"/>
    <property type="evidence" value="ECO:0007669"/>
    <property type="project" value="InterPro"/>
</dbReference>
<reference evidence="10" key="1">
    <citation type="submission" date="2023-04" db="EMBL/GenBank/DDBJ databases">
        <title>Candida boidinii NBRC 10035.</title>
        <authorList>
            <person name="Ichikawa N."/>
            <person name="Sato H."/>
            <person name="Tonouchi N."/>
        </authorList>
    </citation>
    <scope>NUCLEOTIDE SEQUENCE</scope>
    <source>
        <strain evidence="10">NBRC 10035</strain>
    </source>
</reference>
<dbReference type="AlphaFoldDB" id="A0A9W6WIP2"/>
<feature type="region of interest" description="Disordered" evidence="8">
    <location>
        <begin position="784"/>
        <end position="834"/>
    </location>
</feature>
<feature type="compositionally biased region" description="Basic and acidic residues" evidence="8">
    <location>
        <begin position="784"/>
        <end position="810"/>
    </location>
</feature>
<evidence type="ECO:0000313" key="11">
    <source>
        <dbReference type="Proteomes" id="UP001165120"/>
    </source>
</evidence>
<feature type="compositionally biased region" description="Basic residues" evidence="8">
    <location>
        <begin position="357"/>
        <end position="366"/>
    </location>
</feature>
<evidence type="ECO:0000256" key="2">
    <source>
        <dbReference type="ARBA" id="ARBA00006533"/>
    </source>
</evidence>
<dbReference type="SUPFAM" id="SSF48371">
    <property type="entry name" value="ARM repeat"/>
    <property type="match status" value="1"/>
</dbReference>
<keyword evidence="6" id="KW-0226">DNA condensation</keyword>
<evidence type="ECO:0000313" key="10">
    <source>
        <dbReference type="EMBL" id="GME75722.1"/>
    </source>
</evidence>
<dbReference type="Proteomes" id="UP001165120">
    <property type="component" value="Unassembled WGS sequence"/>
</dbReference>
<name>A0A9W6WIP2_CANBO</name>
<dbReference type="GO" id="GO:0051301">
    <property type="term" value="P:cell division"/>
    <property type="evidence" value="ECO:0007669"/>
    <property type="project" value="UniProtKB-KW"/>
</dbReference>
<dbReference type="GO" id="GO:0000793">
    <property type="term" value="C:condensed chromosome"/>
    <property type="evidence" value="ECO:0007669"/>
    <property type="project" value="TreeGrafter"/>
</dbReference>